<dbReference type="PANTHER" id="PTHR47354:SF1">
    <property type="entry name" value="CARNITINE MONOOXYGENASE REDUCTASE SUBUNIT"/>
    <property type="match status" value="1"/>
</dbReference>
<sequence length="315" mass="34515">MKKLVVKVTEVEALSPLVKRFRFEDPKGAALPVFSGGAHITVEMPEGETIRRNSYSLISDPYDGSAYEIAVRREDMGRGGSRYMHTRVQVGDEITISAPANLFQLDLRARKHILIAGGIGITPFLSQLRQLDMEQKPFELHYAARSRAEAAGLKLLPEAAHIHVHISEEGARMDLGAILDGQPLGTHVYTCGPDGLIKAVADQAARLGWPKTAVHSEAFIAPPPGEPFEVVVRSSGQTITVKADQSLLEALEAAKVEIDYSCRGGACGRCQTHVTACDGRIEHNDHWLSEDERAEQKTIMPCMSRFKGARLELDL</sequence>
<dbReference type="EC" id="1.-.-.-" evidence="9"/>
<dbReference type="EMBL" id="CYSE01000011">
    <property type="protein sequence ID" value="CUH82159.1"/>
    <property type="molecule type" value="Genomic_DNA"/>
</dbReference>
<dbReference type="InterPro" id="IPR054582">
    <property type="entry name" value="DmmA-like_N"/>
</dbReference>
<dbReference type="InterPro" id="IPR017938">
    <property type="entry name" value="Riboflavin_synthase-like_b-brl"/>
</dbReference>
<dbReference type="InterPro" id="IPR050415">
    <property type="entry name" value="MRET"/>
</dbReference>
<evidence type="ECO:0000256" key="2">
    <source>
        <dbReference type="ARBA" id="ARBA00022714"/>
    </source>
</evidence>
<keyword evidence="1" id="KW-0285">Flavoprotein</keyword>
<dbReference type="Pfam" id="PF00970">
    <property type="entry name" value="FAD_binding_6"/>
    <property type="match status" value="1"/>
</dbReference>
<dbReference type="Gene3D" id="3.10.20.30">
    <property type="match status" value="1"/>
</dbReference>
<dbReference type="InterPro" id="IPR039261">
    <property type="entry name" value="FNR_nucleotide-bd"/>
</dbReference>
<evidence type="ECO:0000256" key="4">
    <source>
        <dbReference type="ARBA" id="ARBA00023002"/>
    </source>
</evidence>
<organism evidence="9 10">
    <name type="scientific">Tropicibacter naphthalenivorans</name>
    <dbReference type="NCBI Taxonomy" id="441103"/>
    <lineage>
        <taxon>Bacteria</taxon>
        <taxon>Pseudomonadati</taxon>
        <taxon>Pseudomonadota</taxon>
        <taxon>Alphaproteobacteria</taxon>
        <taxon>Rhodobacterales</taxon>
        <taxon>Roseobacteraceae</taxon>
        <taxon>Tropicibacter</taxon>
    </lineage>
</organism>
<gene>
    <name evidence="9" type="primary">ophA1</name>
    <name evidence="9" type="ORF">TRN7648_03836</name>
</gene>
<proteinExistence type="predicted"/>
<keyword evidence="10" id="KW-1185">Reference proteome</keyword>
<keyword evidence="9" id="KW-0223">Dioxygenase</keyword>
<keyword evidence="4 9" id="KW-0560">Oxidoreductase</keyword>
<dbReference type="GO" id="GO:0051213">
    <property type="term" value="F:dioxygenase activity"/>
    <property type="evidence" value="ECO:0007669"/>
    <property type="project" value="UniProtKB-KW"/>
</dbReference>
<dbReference type="PROSITE" id="PS51085">
    <property type="entry name" value="2FE2S_FER_2"/>
    <property type="match status" value="1"/>
</dbReference>
<dbReference type="SUPFAM" id="SSF63380">
    <property type="entry name" value="Riboflavin synthase domain-like"/>
    <property type="match status" value="1"/>
</dbReference>
<dbReference type="Pfam" id="PF22290">
    <property type="entry name" value="DmmA-like_N"/>
    <property type="match status" value="1"/>
</dbReference>
<evidence type="ECO:0000256" key="3">
    <source>
        <dbReference type="ARBA" id="ARBA00022723"/>
    </source>
</evidence>
<evidence type="ECO:0000256" key="5">
    <source>
        <dbReference type="ARBA" id="ARBA00023004"/>
    </source>
</evidence>
<dbReference type="SUPFAM" id="SSF54292">
    <property type="entry name" value="2Fe-2S ferredoxin-like"/>
    <property type="match status" value="1"/>
</dbReference>
<feature type="domain" description="FAD-binding FR-type" evidence="8">
    <location>
        <begin position="1"/>
        <end position="106"/>
    </location>
</feature>
<protein>
    <submittedName>
        <fullName evidence="9">Phthalate dioxygenase reductase</fullName>
        <ecNumber evidence="9">1.-.-.-</ecNumber>
    </submittedName>
</protein>
<keyword evidence="3" id="KW-0479">Metal-binding</keyword>
<evidence type="ECO:0000259" key="8">
    <source>
        <dbReference type="PROSITE" id="PS51384"/>
    </source>
</evidence>
<dbReference type="GO" id="GO:0046872">
    <property type="term" value="F:metal ion binding"/>
    <property type="evidence" value="ECO:0007669"/>
    <property type="project" value="UniProtKB-KW"/>
</dbReference>
<dbReference type="SUPFAM" id="SSF52343">
    <property type="entry name" value="Ferredoxin reductase-like, C-terminal NADP-linked domain"/>
    <property type="match status" value="1"/>
</dbReference>
<reference evidence="9 10" key="1">
    <citation type="submission" date="2015-09" db="EMBL/GenBank/DDBJ databases">
        <authorList>
            <consortium name="Swine Surveillance"/>
        </authorList>
    </citation>
    <scope>NUCLEOTIDE SEQUENCE [LARGE SCALE GENOMIC DNA]</scope>
    <source>
        <strain evidence="9 10">CECT 7648</strain>
    </source>
</reference>
<keyword evidence="5" id="KW-0408">Iron</keyword>
<dbReference type="AlphaFoldDB" id="A0A0P1GJU0"/>
<dbReference type="PRINTS" id="PR00409">
    <property type="entry name" value="PHDIOXRDTASE"/>
</dbReference>
<accession>A0A0P1GJU0</accession>
<dbReference type="Proteomes" id="UP000054935">
    <property type="component" value="Unassembled WGS sequence"/>
</dbReference>
<dbReference type="Gene3D" id="2.40.30.10">
    <property type="entry name" value="Translation factors"/>
    <property type="match status" value="1"/>
</dbReference>
<dbReference type="OrthoDB" id="9792185at2"/>
<dbReference type="Pfam" id="PF00111">
    <property type="entry name" value="Fer2"/>
    <property type="match status" value="1"/>
</dbReference>
<evidence type="ECO:0000259" key="7">
    <source>
        <dbReference type="PROSITE" id="PS51085"/>
    </source>
</evidence>
<dbReference type="PANTHER" id="PTHR47354">
    <property type="entry name" value="NADH OXIDOREDUCTASE HCR"/>
    <property type="match status" value="1"/>
</dbReference>
<dbReference type="PROSITE" id="PS51384">
    <property type="entry name" value="FAD_FR"/>
    <property type="match status" value="1"/>
</dbReference>
<keyword evidence="2" id="KW-0001">2Fe-2S</keyword>
<dbReference type="InterPro" id="IPR001041">
    <property type="entry name" value="2Fe-2S_ferredoxin-type"/>
</dbReference>
<name>A0A0P1GJU0_9RHOB</name>
<evidence type="ECO:0000256" key="6">
    <source>
        <dbReference type="ARBA" id="ARBA00023014"/>
    </source>
</evidence>
<evidence type="ECO:0000313" key="10">
    <source>
        <dbReference type="Proteomes" id="UP000054935"/>
    </source>
</evidence>
<evidence type="ECO:0000256" key="1">
    <source>
        <dbReference type="ARBA" id="ARBA00022630"/>
    </source>
</evidence>
<dbReference type="InterPro" id="IPR008333">
    <property type="entry name" value="Cbr1-like_FAD-bd_dom"/>
</dbReference>
<dbReference type="InterPro" id="IPR017927">
    <property type="entry name" value="FAD-bd_FR_type"/>
</dbReference>
<dbReference type="RefSeq" id="WP_058249199.1">
    <property type="nucleotide sequence ID" value="NZ_CYSE01000011.1"/>
</dbReference>
<dbReference type="InterPro" id="IPR012675">
    <property type="entry name" value="Beta-grasp_dom_sf"/>
</dbReference>
<dbReference type="STRING" id="441103.TRN7648_03836"/>
<evidence type="ECO:0000313" key="9">
    <source>
        <dbReference type="EMBL" id="CUH82159.1"/>
    </source>
</evidence>
<dbReference type="CDD" id="cd06185">
    <property type="entry name" value="PDR_like"/>
    <property type="match status" value="1"/>
</dbReference>
<feature type="domain" description="2Fe-2S ferredoxin-type" evidence="7">
    <location>
        <begin position="228"/>
        <end position="315"/>
    </location>
</feature>
<dbReference type="CDD" id="cd00207">
    <property type="entry name" value="fer2"/>
    <property type="match status" value="1"/>
</dbReference>
<keyword evidence="6" id="KW-0411">Iron-sulfur</keyword>
<dbReference type="InterPro" id="IPR036010">
    <property type="entry name" value="2Fe-2S_ferredoxin-like_sf"/>
</dbReference>
<dbReference type="Gene3D" id="3.40.50.80">
    <property type="entry name" value="Nucleotide-binding domain of ferredoxin-NADP reductase (FNR) module"/>
    <property type="match status" value="1"/>
</dbReference>
<dbReference type="GO" id="GO:0051537">
    <property type="term" value="F:2 iron, 2 sulfur cluster binding"/>
    <property type="evidence" value="ECO:0007669"/>
    <property type="project" value="UniProtKB-KW"/>
</dbReference>